<feature type="domain" description="RRM" evidence="3">
    <location>
        <begin position="14"/>
        <end position="92"/>
    </location>
</feature>
<evidence type="ECO:0000256" key="2">
    <source>
        <dbReference type="SAM" id="MobiDB-lite"/>
    </source>
</evidence>
<feature type="compositionally biased region" description="Low complexity" evidence="2">
    <location>
        <begin position="120"/>
        <end position="132"/>
    </location>
</feature>
<feature type="compositionally biased region" description="Basic and acidic residues" evidence="2">
    <location>
        <begin position="92"/>
        <end position="112"/>
    </location>
</feature>
<sequence length="290" mass="33679">MRGRSKSPRGNRYTTLLVRNLSHDCREKDLRSSFEQFGPLKDVYLPRDYNTGDPRGFGFIEFEDRDDAAEAKDQMDGNLLLGRELSVMFGEANRKKPTEMRARQRSDGSIRFRDRRRSSPRYYPRSPPRSSRSPPPYIRRHSRSISPRKEGYDRRRRSYSRSPANNGSRGRSASPVTRKSRRRSINRSPSKRSISQSPRRNRSPSPRRIRSNTPLPASRSRSRSPRRRSNTPLPARRNRSLSPRRRRSNTPVPPASSRRTSSRRSQSPRRRSNTPLPARSRSPRGDSPSQ</sequence>
<feature type="compositionally biased region" description="Basic residues" evidence="2">
    <location>
        <begin position="220"/>
        <end position="229"/>
    </location>
</feature>
<dbReference type="InterPro" id="IPR012677">
    <property type="entry name" value="Nucleotide-bd_a/b_plait_sf"/>
</dbReference>
<dbReference type="PANTHER" id="PTHR48034">
    <property type="entry name" value="TRANSFORMER-2 SEX-DETERMINING PROTEIN-RELATED"/>
    <property type="match status" value="1"/>
</dbReference>
<dbReference type="Gene3D" id="3.30.70.330">
    <property type="match status" value="1"/>
</dbReference>
<dbReference type="InterPro" id="IPR000504">
    <property type="entry name" value="RRM_dom"/>
</dbReference>
<dbReference type="KEGG" id="rsz:130503632"/>
<dbReference type="SMART" id="SM00360">
    <property type="entry name" value="RRM"/>
    <property type="match status" value="1"/>
</dbReference>
<dbReference type="OrthoDB" id="1113027at2759"/>
<keyword evidence="1" id="KW-0694">RNA-binding</keyword>
<keyword evidence="4" id="KW-1185">Reference proteome</keyword>
<name>A0A9W3CS65_RAPSA</name>
<feature type="region of interest" description="Disordered" evidence="2">
    <location>
        <begin position="91"/>
        <end position="290"/>
    </location>
</feature>
<feature type="compositionally biased region" description="Polar residues" evidence="2">
    <location>
        <begin position="163"/>
        <end position="177"/>
    </location>
</feature>
<dbReference type="RefSeq" id="XP_056854238.1">
    <property type="nucleotide sequence ID" value="XM_056998258.1"/>
</dbReference>
<feature type="compositionally biased region" description="Basic residues" evidence="2">
    <location>
        <begin position="236"/>
        <end position="248"/>
    </location>
</feature>
<protein>
    <submittedName>
        <fullName evidence="5">Serine/arginine-rich SC35-like splicing factor SCL33</fullName>
    </submittedName>
</protein>
<dbReference type="AlphaFoldDB" id="A0A9W3CS65"/>
<organism evidence="4 5">
    <name type="scientific">Raphanus sativus</name>
    <name type="common">Radish</name>
    <name type="synonym">Raphanus raphanistrum var. sativus</name>
    <dbReference type="NCBI Taxonomy" id="3726"/>
    <lineage>
        <taxon>Eukaryota</taxon>
        <taxon>Viridiplantae</taxon>
        <taxon>Streptophyta</taxon>
        <taxon>Embryophyta</taxon>
        <taxon>Tracheophyta</taxon>
        <taxon>Spermatophyta</taxon>
        <taxon>Magnoliopsida</taxon>
        <taxon>eudicotyledons</taxon>
        <taxon>Gunneridae</taxon>
        <taxon>Pentapetalae</taxon>
        <taxon>rosids</taxon>
        <taxon>malvids</taxon>
        <taxon>Brassicales</taxon>
        <taxon>Brassicaceae</taxon>
        <taxon>Brassiceae</taxon>
        <taxon>Raphanus</taxon>
    </lineage>
</organism>
<dbReference type="SUPFAM" id="SSF54928">
    <property type="entry name" value="RNA-binding domain, RBD"/>
    <property type="match status" value="1"/>
</dbReference>
<feature type="compositionally biased region" description="Basic residues" evidence="2">
    <location>
        <begin position="260"/>
        <end position="272"/>
    </location>
</feature>
<gene>
    <name evidence="5" type="primary">LOC130503632</name>
</gene>
<dbReference type="InterPro" id="IPR050441">
    <property type="entry name" value="RBM"/>
</dbReference>
<evidence type="ECO:0000313" key="5">
    <source>
        <dbReference type="RefSeq" id="XP_056854238.1"/>
    </source>
</evidence>
<dbReference type="PROSITE" id="PS50102">
    <property type="entry name" value="RRM"/>
    <property type="match status" value="1"/>
</dbReference>
<evidence type="ECO:0000259" key="3">
    <source>
        <dbReference type="PROSITE" id="PS50102"/>
    </source>
</evidence>
<evidence type="ECO:0000256" key="1">
    <source>
        <dbReference type="PROSITE-ProRule" id="PRU00176"/>
    </source>
</evidence>
<dbReference type="Proteomes" id="UP000504610">
    <property type="component" value="Unplaced"/>
</dbReference>
<reference evidence="5" key="1">
    <citation type="submission" date="2025-08" db="UniProtKB">
        <authorList>
            <consortium name="RefSeq"/>
        </authorList>
    </citation>
    <scope>IDENTIFICATION</scope>
    <source>
        <tissue evidence="5">Leaf</tissue>
    </source>
</reference>
<accession>A0A9W3CS65</accession>
<feature type="compositionally biased region" description="Basic residues" evidence="2">
    <location>
        <begin position="199"/>
        <end position="210"/>
    </location>
</feature>
<proteinExistence type="predicted"/>
<dbReference type="GO" id="GO:0003723">
    <property type="term" value="F:RNA binding"/>
    <property type="evidence" value="ECO:0007669"/>
    <property type="project" value="UniProtKB-UniRule"/>
</dbReference>
<dbReference type="GeneID" id="130503632"/>
<dbReference type="Pfam" id="PF00076">
    <property type="entry name" value="RRM_1"/>
    <property type="match status" value="1"/>
</dbReference>
<evidence type="ECO:0000313" key="4">
    <source>
        <dbReference type="Proteomes" id="UP000504610"/>
    </source>
</evidence>
<dbReference type="InterPro" id="IPR035979">
    <property type="entry name" value="RBD_domain_sf"/>
</dbReference>